<name>A0A1J4MPT6_9CRYT</name>
<dbReference type="AlphaFoldDB" id="A0A1J4MPT6"/>
<comment type="caution">
    <text evidence="3">The sequence shown here is derived from an EMBL/GenBank/DDBJ whole genome shotgun (WGS) entry which is preliminary data.</text>
</comment>
<dbReference type="Proteomes" id="UP000186804">
    <property type="component" value="Unassembled WGS sequence"/>
</dbReference>
<dbReference type="InterPro" id="IPR029058">
    <property type="entry name" value="AB_hydrolase_fold"/>
</dbReference>
<evidence type="ECO:0000313" key="3">
    <source>
        <dbReference type="EMBL" id="OII76274.1"/>
    </source>
</evidence>
<dbReference type="VEuPathDB" id="CryptoDB:cand_006720"/>
<keyword evidence="1" id="KW-0732">Signal</keyword>
<feature type="signal peptide" evidence="1">
    <location>
        <begin position="1"/>
        <end position="19"/>
    </location>
</feature>
<dbReference type="SUPFAM" id="SSF53474">
    <property type="entry name" value="alpha/beta-Hydrolases"/>
    <property type="match status" value="1"/>
</dbReference>
<evidence type="ECO:0000259" key="2">
    <source>
        <dbReference type="Pfam" id="PF12146"/>
    </source>
</evidence>
<dbReference type="OrthoDB" id="430332at2759"/>
<dbReference type="EMBL" id="LRBS01000067">
    <property type="protein sequence ID" value="OII76274.1"/>
    <property type="molecule type" value="Genomic_DNA"/>
</dbReference>
<evidence type="ECO:0000313" key="4">
    <source>
        <dbReference type="Proteomes" id="UP000186804"/>
    </source>
</evidence>
<dbReference type="Gene3D" id="3.40.50.1820">
    <property type="entry name" value="alpha/beta hydrolase"/>
    <property type="match status" value="1"/>
</dbReference>
<sequence length="405" mass="47200">MIVWIYIFLLFQTIYRIVGEKYNINEEELKKKFGYKVKLRHSKTNFFYFPPITELSNKNLKIPDIAFKEFYDKLRDHNSTKLKTKEYYLNIVDSMVQWSQYLKHNGIGLSINSKIENLVVIIHPLGDSSLFGLFLALDIINMNIPVLVYDLIGHGQSSINVNVGHKKFQILDFCAQLWDILTYIGWFKEIEEDGIYTIYIPNKKEKRLILYGHSLGGFLSVACSSLFPKRVYSVVISSPAGLIGEPDPKYKTLLRYSKALDSMPKALKYIIFRTISCITSENYKSIMTCSNIVNRIPLFYGNKYYELLSKSDVDIQFHWDNNDNITPLYRAINVLNKYFPDKILCLYNSNDHVSYISNRDYSEDLHIFIDRLTRINHETSDGTHKVPEMSERCKPITSVIGNIKY</sequence>
<keyword evidence="4" id="KW-1185">Reference proteome</keyword>
<feature type="chain" id="PRO_5012927215" description="Serine aminopeptidase S33 domain-containing protein" evidence="1">
    <location>
        <begin position="20"/>
        <end position="405"/>
    </location>
</feature>
<proteinExistence type="predicted"/>
<dbReference type="InterPro" id="IPR022742">
    <property type="entry name" value="Hydrolase_4"/>
</dbReference>
<reference evidence="3 4" key="1">
    <citation type="submission" date="2016-10" db="EMBL/GenBank/DDBJ databases">
        <title>Reductive evolution of mitochondrial metabolism and differential evolution of invasion-related proteins in Cryptosporidium.</title>
        <authorList>
            <person name="Liu S."/>
            <person name="Roellig D.M."/>
            <person name="Guo Y."/>
            <person name="Li N."/>
            <person name="Frace M.A."/>
            <person name="Tang K."/>
            <person name="Zhang L."/>
            <person name="Feng Y."/>
            <person name="Xiao L."/>
        </authorList>
    </citation>
    <scope>NUCLEOTIDE SEQUENCE [LARGE SCALE GENOMIC DNA]</scope>
    <source>
        <strain evidence="3">30847</strain>
    </source>
</reference>
<gene>
    <name evidence="3" type="ORF">cand_006720</name>
</gene>
<protein>
    <recommendedName>
        <fullName evidence="2">Serine aminopeptidase S33 domain-containing protein</fullName>
    </recommendedName>
</protein>
<evidence type="ECO:0000256" key="1">
    <source>
        <dbReference type="SAM" id="SignalP"/>
    </source>
</evidence>
<organism evidence="3 4">
    <name type="scientific">Cryptosporidium andersoni</name>
    <dbReference type="NCBI Taxonomy" id="117008"/>
    <lineage>
        <taxon>Eukaryota</taxon>
        <taxon>Sar</taxon>
        <taxon>Alveolata</taxon>
        <taxon>Apicomplexa</taxon>
        <taxon>Conoidasida</taxon>
        <taxon>Coccidia</taxon>
        <taxon>Eucoccidiorida</taxon>
        <taxon>Eimeriorina</taxon>
        <taxon>Cryptosporidiidae</taxon>
        <taxon>Cryptosporidium</taxon>
    </lineage>
</organism>
<dbReference type="Pfam" id="PF12146">
    <property type="entry name" value="Hydrolase_4"/>
    <property type="match status" value="1"/>
</dbReference>
<dbReference type="RefSeq" id="XP_067068120.1">
    <property type="nucleotide sequence ID" value="XM_067210913.1"/>
</dbReference>
<feature type="domain" description="Serine aminopeptidase S33" evidence="2">
    <location>
        <begin position="115"/>
        <end position="253"/>
    </location>
</feature>
<accession>A0A1J4MPT6</accession>
<dbReference type="GeneID" id="92364857"/>